<feature type="compositionally biased region" description="Low complexity" evidence="4">
    <location>
        <begin position="54"/>
        <end position="72"/>
    </location>
</feature>
<organism evidence="7 8">
    <name type="scientific">Dioszegia hungarica</name>
    <dbReference type="NCBI Taxonomy" id="4972"/>
    <lineage>
        <taxon>Eukaryota</taxon>
        <taxon>Fungi</taxon>
        <taxon>Dikarya</taxon>
        <taxon>Basidiomycota</taxon>
        <taxon>Agaricomycotina</taxon>
        <taxon>Tremellomycetes</taxon>
        <taxon>Tremellales</taxon>
        <taxon>Bulleribasidiaceae</taxon>
        <taxon>Dioszegia</taxon>
    </lineage>
</organism>
<sequence>MKFGKTIQSQQVPGWGDYYLNYKALKKIINSYAAGRSAADASLLSLGLRPAKRTLSTSESRPESSLSALPSLDRSQSIDLDPLPPETEPPAPSRTGSLAGESNERGKSFKAHRDVFFFTLQRELEKINTFYLIKERDLRLRLLTLLTNRKRLLHHQSSFNPEPNGGSDEDFGPPGARRGVEWNSLEEAWRLFERDLGKLQGFIEINATGFRKILKKWDKRSKSNTQEMYLERQVEVQPCFNREFIAKLSDIVAANLLDLENGSDHLSTNLFADLPEMVVDRRVDFDSDAGQALAMDALVDLENGLGKALVSGREAIADWLKVAKGRQQRGKDRRVMRILWRAALSVKEEDLNLVLSSAQLDFDGVDNINGRSPLHQACMAGSIRLVQICVETVPALLERTDAYDRRPLHYAAMHGHADIVSYLLRTAQSSSTDMDGYTPLMHAITQGHLDVVRIFVTGKIPVEPTKVSNDLIPLSLACQYGHLEVARLLLQSGAKVIPNSEGLYPQHFAAKAGHDAICQLLVDAGGPDGGGNDRQDKYNLWTPLHHAAVGGELRHLACIRVLVKAGCDVNASDEYGKSPGWYAAWFGHVDILNFLLDNGAKLGKQHALEGMESLGLAADPQMDALSPGSDVELDREQGMEEFELIPSLSLPPPIIPLRVYGHEFLAQRCLVQLSLGHPFSRSSDHKIPPVKLYSRLGTGTDSLHLWSSLKLVMASKSDISAVPHSVILPLPDEREVFSFQVQSLERFTLELSLYPTFGSKVIGRAIILPSTFMDIRYHKGFVAPLLDHHLKTIGEVAFEVSCIRPFEGAQLEIGGRVETYWKSKVTPSTPTQDHAHQYQAHRPLSVSTSSPAIRPPAIAAPNQQSRESALVTASSLSGEYVHVTVQVTKDGIPVAYPDWRLPIPGLDIGVADVTHDQFLSLSSSLHRTLTPPPTSTASAWFSAISSSLTSLDDLLAAVPVDIGINVQLRYCRNFDSGLQKVGRSIEVNEFVDRVLAGIYDAGRSGAVGGSSRKIVFSSFEPTVCTALNWKQPNYAVFFASYCGISRLRTGHTLQQAPAEEETDLRCLSVREAVNFAKSTNLLGVILEATTLAAVPSLVASVKDAGLLLATFGDGGDIATLRSGGADGRTVDAFIMDGIMMLSV</sequence>
<feature type="repeat" description="ANK" evidence="3">
    <location>
        <begin position="435"/>
        <end position="456"/>
    </location>
</feature>
<dbReference type="InterPro" id="IPR036770">
    <property type="entry name" value="Ankyrin_rpt-contain_sf"/>
</dbReference>
<dbReference type="SMART" id="SM00248">
    <property type="entry name" value="ANK"/>
    <property type="match status" value="7"/>
</dbReference>
<feature type="repeat" description="ANK" evidence="3">
    <location>
        <begin position="469"/>
        <end position="501"/>
    </location>
</feature>
<keyword evidence="1" id="KW-0677">Repeat</keyword>
<dbReference type="Gene3D" id="3.20.20.190">
    <property type="entry name" value="Phosphatidylinositol (PI) phosphodiesterase"/>
    <property type="match status" value="1"/>
</dbReference>
<dbReference type="GO" id="GO:0006629">
    <property type="term" value="P:lipid metabolic process"/>
    <property type="evidence" value="ECO:0007669"/>
    <property type="project" value="InterPro"/>
</dbReference>
<dbReference type="GeneID" id="77730725"/>
<dbReference type="PANTHER" id="PTHR24198">
    <property type="entry name" value="ANKYRIN REPEAT AND PROTEIN KINASE DOMAIN-CONTAINING PROTEIN"/>
    <property type="match status" value="1"/>
</dbReference>
<evidence type="ECO:0000256" key="3">
    <source>
        <dbReference type="PROSITE-ProRule" id="PRU00023"/>
    </source>
</evidence>
<dbReference type="Proteomes" id="UP001164286">
    <property type="component" value="Unassembled WGS sequence"/>
</dbReference>
<keyword evidence="8" id="KW-1185">Reference proteome</keyword>
<evidence type="ECO:0000256" key="1">
    <source>
        <dbReference type="ARBA" id="ARBA00022737"/>
    </source>
</evidence>
<evidence type="ECO:0000256" key="4">
    <source>
        <dbReference type="SAM" id="MobiDB-lite"/>
    </source>
</evidence>
<dbReference type="PANTHER" id="PTHR24198:SF165">
    <property type="entry name" value="ANKYRIN REPEAT-CONTAINING PROTEIN-RELATED"/>
    <property type="match status" value="1"/>
</dbReference>
<name>A0AA38LQC6_9TREE</name>
<accession>A0AA38LQC6</accession>
<evidence type="ECO:0000313" key="7">
    <source>
        <dbReference type="EMBL" id="KAI9631695.1"/>
    </source>
</evidence>
<dbReference type="Pfam" id="PF03009">
    <property type="entry name" value="GDPD"/>
    <property type="match status" value="1"/>
</dbReference>
<dbReference type="PROSITE" id="PS51382">
    <property type="entry name" value="SPX"/>
    <property type="match status" value="1"/>
</dbReference>
<feature type="repeat" description="ANK" evidence="3">
    <location>
        <begin position="575"/>
        <end position="607"/>
    </location>
</feature>
<dbReference type="InterPro" id="IPR057506">
    <property type="entry name" value="C2_GPCPD1"/>
</dbReference>
<dbReference type="Pfam" id="PF03105">
    <property type="entry name" value="SPX"/>
    <property type="match status" value="2"/>
</dbReference>
<dbReference type="InterPro" id="IPR004331">
    <property type="entry name" value="SPX_dom"/>
</dbReference>
<feature type="region of interest" description="Disordered" evidence="4">
    <location>
        <begin position="825"/>
        <end position="865"/>
    </location>
</feature>
<dbReference type="RefSeq" id="XP_052941472.1">
    <property type="nucleotide sequence ID" value="XM_053091520.1"/>
</dbReference>
<comment type="caution">
    <text evidence="7">The sequence shown here is derived from an EMBL/GenBank/DDBJ whole genome shotgun (WGS) entry which is preliminary data.</text>
</comment>
<feature type="domain" description="SPX" evidence="5">
    <location>
        <begin position="1"/>
        <end position="231"/>
    </location>
</feature>
<protein>
    <recommendedName>
        <fullName evidence="9">Cyclin-dependent protein kinase inhibitor</fullName>
    </recommendedName>
</protein>
<dbReference type="PROSITE" id="PS50088">
    <property type="entry name" value="ANK_REPEAT"/>
    <property type="match status" value="5"/>
</dbReference>
<dbReference type="InterPro" id="IPR030395">
    <property type="entry name" value="GP_PDE_dom"/>
</dbReference>
<evidence type="ECO:0000259" key="5">
    <source>
        <dbReference type="PROSITE" id="PS51382"/>
    </source>
</evidence>
<feature type="repeat" description="ANK" evidence="3">
    <location>
        <begin position="403"/>
        <end position="425"/>
    </location>
</feature>
<evidence type="ECO:0000259" key="6">
    <source>
        <dbReference type="PROSITE" id="PS51704"/>
    </source>
</evidence>
<dbReference type="PROSITE" id="PS50297">
    <property type="entry name" value="ANK_REP_REGION"/>
    <property type="match status" value="4"/>
</dbReference>
<dbReference type="Pfam" id="PF25329">
    <property type="entry name" value="C2_GDE1"/>
    <property type="match status" value="1"/>
</dbReference>
<dbReference type="Gene3D" id="1.25.40.20">
    <property type="entry name" value="Ankyrin repeat-containing domain"/>
    <property type="match status" value="2"/>
</dbReference>
<dbReference type="Pfam" id="PF12796">
    <property type="entry name" value="Ank_2"/>
    <property type="match status" value="3"/>
</dbReference>
<reference evidence="7" key="1">
    <citation type="journal article" date="2022" name="G3 (Bethesda)">
        <title>High quality genome of the basidiomycete yeast Dioszegia hungarica PDD-24b-2 isolated from cloud water.</title>
        <authorList>
            <person name="Jarrige D."/>
            <person name="Haridas S."/>
            <person name="Bleykasten-Grosshans C."/>
            <person name="Joly M."/>
            <person name="Nadalig T."/>
            <person name="Sancelme M."/>
            <person name="Vuilleumier S."/>
            <person name="Grigoriev I.V."/>
            <person name="Amato P."/>
            <person name="Bringel F."/>
        </authorList>
    </citation>
    <scope>NUCLEOTIDE SEQUENCE</scope>
    <source>
        <strain evidence="7">PDD-24b-2</strain>
    </source>
</reference>
<dbReference type="GO" id="GO:0008081">
    <property type="term" value="F:phosphoric diester hydrolase activity"/>
    <property type="evidence" value="ECO:0007669"/>
    <property type="project" value="InterPro"/>
</dbReference>
<proteinExistence type="predicted"/>
<evidence type="ECO:0000313" key="8">
    <source>
        <dbReference type="Proteomes" id="UP001164286"/>
    </source>
</evidence>
<feature type="region of interest" description="Disordered" evidence="4">
    <location>
        <begin position="156"/>
        <end position="177"/>
    </location>
</feature>
<feature type="domain" description="GP-PDE" evidence="6">
    <location>
        <begin position="848"/>
        <end position="1143"/>
    </location>
</feature>
<feature type="repeat" description="ANK" evidence="3">
    <location>
        <begin position="539"/>
        <end position="574"/>
    </location>
</feature>
<gene>
    <name evidence="7" type="ORF">MKK02DRAFT_41324</name>
</gene>
<dbReference type="InterPro" id="IPR017946">
    <property type="entry name" value="PLC-like_Pdiesterase_TIM-brl"/>
</dbReference>
<evidence type="ECO:0008006" key="9">
    <source>
        <dbReference type="Google" id="ProtNLM"/>
    </source>
</evidence>
<dbReference type="EMBL" id="JAKWFO010000016">
    <property type="protein sequence ID" value="KAI9631695.1"/>
    <property type="molecule type" value="Genomic_DNA"/>
</dbReference>
<evidence type="ECO:0000256" key="2">
    <source>
        <dbReference type="ARBA" id="ARBA00023043"/>
    </source>
</evidence>
<feature type="compositionally biased region" description="Pro residues" evidence="4">
    <location>
        <begin position="82"/>
        <end position="92"/>
    </location>
</feature>
<feature type="region of interest" description="Disordered" evidence="4">
    <location>
        <begin position="54"/>
        <end position="106"/>
    </location>
</feature>
<feature type="compositionally biased region" description="Low complexity" evidence="4">
    <location>
        <begin position="851"/>
        <end position="861"/>
    </location>
</feature>
<dbReference type="SUPFAM" id="SSF48403">
    <property type="entry name" value="Ankyrin repeat"/>
    <property type="match status" value="1"/>
</dbReference>
<keyword evidence="2 3" id="KW-0040">ANK repeat</keyword>
<dbReference type="SUPFAM" id="SSF51695">
    <property type="entry name" value="PLC-like phosphodiesterases"/>
    <property type="match status" value="1"/>
</dbReference>
<dbReference type="InterPro" id="IPR002110">
    <property type="entry name" value="Ankyrin_rpt"/>
</dbReference>
<dbReference type="CDD" id="cd14483">
    <property type="entry name" value="SPX_PHO81_NUC-2_like"/>
    <property type="match status" value="1"/>
</dbReference>
<dbReference type="AlphaFoldDB" id="A0AA38LQC6"/>
<dbReference type="PROSITE" id="PS51704">
    <property type="entry name" value="GP_PDE"/>
    <property type="match status" value="1"/>
</dbReference>